<organism evidence="1">
    <name type="scientific">hydrothermal vent metagenome</name>
    <dbReference type="NCBI Taxonomy" id="652676"/>
    <lineage>
        <taxon>unclassified sequences</taxon>
        <taxon>metagenomes</taxon>
        <taxon>ecological metagenomes</taxon>
    </lineage>
</organism>
<accession>A0A3B0RZ94</accession>
<sequence length="51" mass="5653">MAWMPQIDPQTGLYVEEAKPGLFYVTEGVYQSAFLVTDTGITLFDAPQICP</sequence>
<dbReference type="EMBL" id="UOEG01000049">
    <property type="protein sequence ID" value="VAV89653.1"/>
    <property type="molecule type" value="Genomic_DNA"/>
</dbReference>
<protein>
    <submittedName>
        <fullName evidence="1">Uncharacterized protein</fullName>
    </submittedName>
</protein>
<name>A0A3B0RZ94_9ZZZZ</name>
<dbReference type="AlphaFoldDB" id="A0A3B0RZ94"/>
<gene>
    <name evidence="1" type="ORF">MNBD_ALPHA07-1764</name>
</gene>
<evidence type="ECO:0000313" key="1">
    <source>
        <dbReference type="EMBL" id="VAV89653.1"/>
    </source>
</evidence>
<reference evidence="1" key="1">
    <citation type="submission" date="2018-06" db="EMBL/GenBank/DDBJ databases">
        <authorList>
            <person name="Zhirakovskaya E."/>
        </authorList>
    </citation>
    <scope>NUCLEOTIDE SEQUENCE</scope>
</reference>
<proteinExistence type="predicted"/>